<organism evidence="1 2">
    <name type="scientific">Pyrenophora tritici-repentis</name>
    <dbReference type="NCBI Taxonomy" id="45151"/>
    <lineage>
        <taxon>Eukaryota</taxon>
        <taxon>Fungi</taxon>
        <taxon>Dikarya</taxon>
        <taxon>Ascomycota</taxon>
        <taxon>Pezizomycotina</taxon>
        <taxon>Dothideomycetes</taxon>
        <taxon>Pleosporomycetidae</taxon>
        <taxon>Pleosporales</taxon>
        <taxon>Pleosporineae</taxon>
        <taxon>Pleosporaceae</taxon>
        <taxon>Pyrenophora</taxon>
    </lineage>
</organism>
<dbReference type="GeneID" id="6350104"/>
<dbReference type="AlphaFoldDB" id="A0A834S228"/>
<protein>
    <submittedName>
        <fullName evidence="1">Uncharacterized protein</fullName>
    </submittedName>
</protein>
<gene>
    <name evidence="1" type="ORF">PtrM4_057510</name>
</gene>
<reference evidence="1 2" key="1">
    <citation type="journal article" date="2018" name="BMC Genomics">
        <title>Comparative genomics of the wheat fungal pathogen Pyrenophora tritici-repentis reveals chromosomal variations and genome plasticity.</title>
        <authorList>
            <person name="Moolhuijzen P."/>
            <person name="See P.T."/>
            <person name="Hane J.K."/>
            <person name="Shi G."/>
            <person name="Liu Z."/>
            <person name="Oliver R.P."/>
            <person name="Moffat C.S."/>
        </authorList>
    </citation>
    <scope>NUCLEOTIDE SEQUENCE [LARGE SCALE GENOMIC DNA]</scope>
    <source>
        <strain evidence="1">M4</strain>
    </source>
</reference>
<accession>A0A834S228</accession>
<proteinExistence type="predicted"/>
<sequence length="301" mass="33282">MATHITSLTFNSESLCGYTSDGEFSGCPQDVFDLVANSNWKKTLEDISPQLVNLREITILSPDSLSGDKWDHDGYEMNGRARMSDVWTVAVSQVLLGLSPKLDDIASLRIATSLQRANNFWPMFLPVSKARSIFDNKSGYKSLTALHVGIELGRACQVSGNTIAAGCNRISTLRCLSLHVVIDMDSSDNNSAYYMAEVASSDHVKFCDCVLSGLQALRLQYLSLNGFKTTSTLPKLLSSSASLRHLEIMEQGVGDKVQWGITLAEMRRLCYLQCLTLDRIHSTILGFGDYTKKWEVVFGDQ</sequence>
<dbReference type="RefSeq" id="XP_065963966.1">
    <property type="nucleotide sequence ID" value="XM_066105339.1"/>
</dbReference>
<dbReference type="Proteomes" id="UP000245464">
    <property type="component" value="Chromosome 2"/>
</dbReference>
<dbReference type="EMBL" id="NQIK02000002">
    <property type="protein sequence ID" value="KAF7574128.1"/>
    <property type="molecule type" value="Genomic_DNA"/>
</dbReference>
<dbReference type="SUPFAM" id="SSF52047">
    <property type="entry name" value="RNI-like"/>
    <property type="match status" value="1"/>
</dbReference>
<evidence type="ECO:0000313" key="1">
    <source>
        <dbReference type="EMBL" id="KAF7574128.1"/>
    </source>
</evidence>
<comment type="caution">
    <text evidence="1">The sequence shown here is derived from an EMBL/GenBank/DDBJ whole genome shotgun (WGS) entry which is preliminary data.</text>
</comment>
<name>A0A834S228_9PLEO</name>
<evidence type="ECO:0000313" key="2">
    <source>
        <dbReference type="Proteomes" id="UP000245464"/>
    </source>
</evidence>
<dbReference type="KEGG" id="ptrr:6350104"/>